<dbReference type="SUPFAM" id="SSF88659">
    <property type="entry name" value="Sigma3 and sigma4 domains of RNA polymerase sigma factors"/>
    <property type="match status" value="1"/>
</dbReference>
<dbReference type="GeneID" id="303485669"/>
<proteinExistence type="predicted"/>
<gene>
    <name evidence="2" type="ORF">B5J99_08815</name>
</gene>
<reference evidence="2 3" key="1">
    <citation type="submission" date="2017-03" db="EMBL/GenBank/DDBJ databases">
        <title>Complete genome sequence of Blastomonas fulva degrading microcsystin LR.</title>
        <authorList>
            <person name="Lee H.-g."/>
            <person name="Jin L."/>
            <person name="oh H.-M."/>
        </authorList>
    </citation>
    <scope>NUCLEOTIDE SEQUENCE [LARGE SCALE GENOMIC DNA]</scope>
    <source>
        <strain evidence="2 3">T2</strain>
    </source>
</reference>
<dbReference type="InterPro" id="IPR013249">
    <property type="entry name" value="RNA_pol_sigma70_r4_t2"/>
</dbReference>
<sequence length="82" mass="9845">MSARLTRAARRQLRRAERAVDNMSPMQREIFLAIRVDELSYAEVAAMHGITVTQGEHHFAGALRILDRHMHERHHKWWQFWR</sequence>
<organism evidence="2 3">
    <name type="scientific">Blastomonas fulva</name>
    <dbReference type="NCBI Taxonomy" id="1550728"/>
    <lineage>
        <taxon>Bacteria</taxon>
        <taxon>Pseudomonadati</taxon>
        <taxon>Pseudomonadota</taxon>
        <taxon>Alphaproteobacteria</taxon>
        <taxon>Sphingomonadales</taxon>
        <taxon>Sphingomonadaceae</taxon>
        <taxon>Blastomonas</taxon>
    </lineage>
</organism>
<accession>A0ABM6M6E8</accession>
<feature type="domain" description="RNA polymerase sigma factor 70 region 4 type 2" evidence="1">
    <location>
        <begin position="14"/>
        <end position="53"/>
    </location>
</feature>
<dbReference type="InterPro" id="IPR013324">
    <property type="entry name" value="RNA_pol_sigma_r3/r4-like"/>
</dbReference>
<evidence type="ECO:0000313" key="2">
    <source>
        <dbReference type="EMBL" id="ASR51555.1"/>
    </source>
</evidence>
<dbReference type="RefSeq" id="WP_117352199.1">
    <property type="nucleotide sequence ID" value="NZ_CP020083.1"/>
</dbReference>
<keyword evidence="3" id="KW-1185">Reference proteome</keyword>
<dbReference type="InterPro" id="IPR036388">
    <property type="entry name" value="WH-like_DNA-bd_sf"/>
</dbReference>
<dbReference type="Gene3D" id="1.10.10.10">
    <property type="entry name" value="Winged helix-like DNA-binding domain superfamily/Winged helix DNA-binding domain"/>
    <property type="match status" value="1"/>
</dbReference>
<evidence type="ECO:0000259" key="1">
    <source>
        <dbReference type="Pfam" id="PF08281"/>
    </source>
</evidence>
<dbReference type="EMBL" id="CP020083">
    <property type="protein sequence ID" value="ASR51555.1"/>
    <property type="molecule type" value="Genomic_DNA"/>
</dbReference>
<evidence type="ECO:0000313" key="3">
    <source>
        <dbReference type="Proteomes" id="UP000258016"/>
    </source>
</evidence>
<dbReference type="Proteomes" id="UP000258016">
    <property type="component" value="Chromosome"/>
</dbReference>
<dbReference type="Pfam" id="PF08281">
    <property type="entry name" value="Sigma70_r4_2"/>
    <property type="match status" value="1"/>
</dbReference>
<protein>
    <recommendedName>
        <fullName evidence="1">RNA polymerase sigma factor 70 region 4 type 2 domain-containing protein</fullName>
    </recommendedName>
</protein>
<name>A0ABM6M6E8_9SPHN</name>